<dbReference type="Proteomes" id="UP001612741">
    <property type="component" value="Unassembled WGS sequence"/>
</dbReference>
<comment type="caution">
    <text evidence="2">The sequence shown here is derived from an EMBL/GenBank/DDBJ whole genome shotgun (WGS) entry which is preliminary data.</text>
</comment>
<reference evidence="2 3" key="1">
    <citation type="submission" date="2024-10" db="EMBL/GenBank/DDBJ databases">
        <title>The Natural Products Discovery Center: Release of the First 8490 Sequenced Strains for Exploring Actinobacteria Biosynthetic Diversity.</title>
        <authorList>
            <person name="Kalkreuter E."/>
            <person name="Kautsar S.A."/>
            <person name="Yang D."/>
            <person name="Bader C.D."/>
            <person name="Teijaro C.N."/>
            <person name="Fluegel L."/>
            <person name="Davis C.M."/>
            <person name="Simpson J.R."/>
            <person name="Lauterbach L."/>
            <person name="Steele A.D."/>
            <person name="Gui C."/>
            <person name="Meng S."/>
            <person name="Li G."/>
            <person name="Viehrig K."/>
            <person name="Ye F."/>
            <person name="Su P."/>
            <person name="Kiefer A.F."/>
            <person name="Nichols A."/>
            <person name="Cepeda A.J."/>
            <person name="Yan W."/>
            <person name="Fan B."/>
            <person name="Jiang Y."/>
            <person name="Adhikari A."/>
            <person name="Zheng C.-J."/>
            <person name="Schuster L."/>
            <person name="Cowan T.M."/>
            <person name="Smanski M.J."/>
            <person name="Chevrette M.G."/>
            <person name="De Carvalho L.P.S."/>
            <person name="Shen B."/>
        </authorList>
    </citation>
    <scope>NUCLEOTIDE SEQUENCE [LARGE SCALE GENOMIC DNA]</scope>
    <source>
        <strain evidence="2 3">NPDC050545</strain>
    </source>
</reference>
<protein>
    <submittedName>
        <fullName evidence="2">Uncharacterized protein</fullName>
    </submittedName>
</protein>
<sequence length="473" mass="50821">MPRSTTALPLLAVMTAASLLTSGNAGAAAAEPSLPAAVFRATHNSYSGDVGGARGPIAQQLDAGIRFVEYDIHDNGYTSRGDYALGHDGPGDEVDHAGNPASDNLGDWLRTVGAWSAAHPSAAPIVVALDVKDNLTDNAGHAEGNLAALNDRLTSAFGERLFRASDYRPGSPPTVDQLRGRIIGVLSGDARTRTLYRRDTGHNPAIAINNRGQVVEVHDSGNGALWYWTGRYGSDGRVSWLRHGRYDTGENPAVALNDNGDLVEVHESENTDALWYRVGRLDAATGEIRWSVSRQYDRGVRPTIRFTGQAQLREIHQSQSGSQNWDWDGVLGDMAVSWSGNGKTADPRYDKTTSAVGASWVRVRTAADRATPAETLRVDTDRVTGDLIRYPQIAFHEFQKGNSAELQQDALFYAAPASESAFITGARQAGKLVRGWGFNSASDATSPIAGYPATDTPYAPWYVQLLDRSGAVS</sequence>
<dbReference type="EMBL" id="JBITGY010000005">
    <property type="protein sequence ID" value="MFI6499485.1"/>
    <property type="molecule type" value="Genomic_DNA"/>
</dbReference>
<accession>A0ABW7YU84</accession>
<dbReference type="Gene3D" id="3.20.20.190">
    <property type="entry name" value="Phosphatidylinositol (PI) phosphodiesterase"/>
    <property type="match status" value="1"/>
</dbReference>
<evidence type="ECO:0000313" key="2">
    <source>
        <dbReference type="EMBL" id="MFI6499485.1"/>
    </source>
</evidence>
<feature type="signal peptide" evidence="1">
    <location>
        <begin position="1"/>
        <end position="27"/>
    </location>
</feature>
<proteinExistence type="predicted"/>
<evidence type="ECO:0000313" key="3">
    <source>
        <dbReference type="Proteomes" id="UP001612741"/>
    </source>
</evidence>
<keyword evidence="1" id="KW-0732">Signal</keyword>
<keyword evidence="3" id="KW-1185">Reference proteome</keyword>
<gene>
    <name evidence="2" type="ORF">ACIBG2_19010</name>
</gene>
<organism evidence="2 3">
    <name type="scientific">Nonomuraea typhae</name>
    <dbReference type="NCBI Taxonomy" id="2603600"/>
    <lineage>
        <taxon>Bacteria</taxon>
        <taxon>Bacillati</taxon>
        <taxon>Actinomycetota</taxon>
        <taxon>Actinomycetes</taxon>
        <taxon>Streptosporangiales</taxon>
        <taxon>Streptosporangiaceae</taxon>
        <taxon>Nonomuraea</taxon>
    </lineage>
</organism>
<dbReference type="RefSeq" id="WP_397082818.1">
    <property type="nucleotide sequence ID" value="NZ_JBITGY010000005.1"/>
</dbReference>
<evidence type="ECO:0000256" key="1">
    <source>
        <dbReference type="SAM" id="SignalP"/>
    </source>
</evidence>
<feature type="chain" id="PRO_5046127482" evidence="1">
    <location>
        <begin position="28"/>
        <end position="473"/>
    </location>
</feature>
<name>A0ABW7YU84_9ACTN</name>
<dbReference type="InterPro" id="IPR017946">
    <property type="entry name" value="PLC-like_Pdiesterase_TIM-brl"/>
</dbReference>
<dbReference type="SUPFAM" id="SSF51695">
    <property type="entry name" value="PLC-like phosphodiesterases"/>
    <property type="match status" value="1"/>
</dbReference>